<name>H2YG27_CIOSA</name>
<dbReference type="Proteomes" id="UP000007875">
    <property type="component" value="Unassembled WGS sequence"/>
</dbReference>
<evidence type="ECO:0000256" key="1">
    <source>
        <dbReference type="SAM" id="MobiDB-lite"/>
    </source>
</evidence>
<reference evidence="3" key="1">
    <citation type="submission" date="2003-08" db="EMBL/GenBank/DDBJ databases">
        <authorList>
            <person name="Birren B."/>
            <person name="Nusbaum C."/>
            <person name="Abebe A."/>
            <person name="Abouelleil A."/>
            <person name="Adekoya E."/>
            <person name="Ait-zahra M."/>
            <person name="Allen N."/>
            <person name="Allen T."/>
            <person name="An P."/>
            <person name="Anderson M."/>
            <person name="Anderson S."/>
            <person name="Arachchi H."/>
            <person name="Armbruster J."/>
            <person name="Bachantsang P."/>
            <person name="Baldwin J."/>
            <person name="Barry A."/>
            <person name="Bayul T."/>
            <person name="Blitshsteyn B."/>
            <person name="Bloom T."/>
            <person name="Blye J."/>
            <person name="Boguslavskiy L."/>
            <person name="Borowsky M."/>
            <person name="Boukhgalter B."/>
            <person name="Brunache A."/>
            <person name="Butler J."/>
            <person name="Calixte N."/>
            <person name="Calvo S."/>
            <person name="Camarata J."/>
            <person name="Campo K."/>
            <person name="Chang J."/>
            <person name="Cheshatsang Y."/>
            <person name="Citroen M."/>
            <person name="Collymore A."/>
            <person name="Considine T."/>
            <person name="Cook A."/>
            <person name="Cooke P."/>
            <person name="Corum B."/>
            <person name="Cuomo C."/>
            <person name="David R."/>
            <person name="Dawoe T."/>
            <person name="Degray S."/>
            <person name="Dodge S."/>
            <person name="Dooley K."/>
            <person name="Dorje P."/>
            <person name="Dorjee K."/>
            <person name="Dorris L."/>
            <person name="Duffey N."/>
            <person name="Dupes A."/>
            <person name="Elkins T."/>
            <person name="Engels R."/>
            <person name="Erickson J."/>
            <person name="Farina A."/>
            <person name="Faro S."/>
            <person name="Ferreira P."/>
            <person name="Fischer H."/>
            <person name="Fitzgerald M."/>
            <person name="Foley K."/>
            <person name="Gage D."/>
            <person name="Galagan J."/>
            <person name="Gearin G."/>
            <person name="Gnerre S."/>
            <person name="Gnirke A."/>
            <person name="Goyette A."/>
            <person name="Graham J."/>
            <person name="Grandbois E."/>
            <person name="Gyaltsen K."/>
            <person name="Hafez N."/>
            <person name="Hagopian D."/>
            <person name="Hagos B."/>
            <person name="Hall J."/>
            <person name="Hatcher B."/>
            <person name="Heller A."/>
            <person name="Higgins H."/>
            <person name="Honan T."/>
            <person name="Horn A."/>
            <person name="Houde N."/>
            <person name="Hughes L."/>
            <person name="Hulme W."/>
            <person name="Husby E."/>
            <person name="Iliev I."/>
            <person name="Jaffe D."/>
            <person name="Jones C."/>
            <person name="Kamal M."/>
            <person name="Kamat A."/>
            <person name="Kamvysselis M."/>
            <person name="Karlsson E."/>
            <person name="Kells C."/>
            <person name="Kieu A."/>
            <person name="Kisner P."/>
            <person name="Kodira C."/>
            <person name="Kulbokas E."/>
            <person name="Labutti K."/>
            <person name="Lama D."/>
            <person name="Landers T."/>
            <person name="Leger J."/>
            <person name="Levine S."/>
            <person name="Lewis D."/>
            <person name="Lewis T."/>
            <person name="Lindblad-toh K."/>
            <person name="Liu X."/>
            <person name="Lokyitsang T."/>
            <person name="Lokyitsang Y."/>
            <person name="Lucien O."/>
            <person name="Lui A."/>
            <person name="Ma L.J."/>
            <person name="Mabbitt R."/>
            <person name="Macdonald J."/>
            <person name="Maclean C."/>
            <person name="Major J."/>
            <person name="Manning J."/>
            <person name="Marabella R."/>
            <person name="Maru K."/>
            <person name="Matthews C."/>
            <person name="Mauceli E."/>
            <person name="Mccarthy M."/>
            <person name="Mcdonough S."/>
            <person name="Mcghee T."/>
            <person name="Meldrim J."/>
            <person name="Meneus L."/>
            <person name="Mesirov J."/>
            <person name="Mihalev A."/>
            <person name="Mihova T."/>
            <person name="Mikkelsen T."/>
            <person name="Mlenga V."/>
            <person name="Moru K."/>
            <person name="Mozes J."/>
            <person name="Mulrain L."/>
            <person name="Munson G."/>
            <person name="Naylor J."/>
            <person name="Newes C."/>
            <person name="Nguyen C."/>
            <person name="Nguyen N."/>
            <person name="Nguyen T."/>
            <person name="Nicol R."/>
            <person name="Nielsen C."/>
            <person name="Nizzari M."/>
            <person name="Norbu C."/>
            <person name="Norbu N."/>
            <person name="O'donnell P."/>
            <person name="Okoawo O."/>
            <person name="O'leary S."/>
            <person name="Omotosho B."/>
            <person name="O'neill K."/>
            <person name="Osman S."/>
            <person name="Parker S."/>
            <person name="Perrin D."/>
            <person name="Phunkhang P."/>
            <person name="Piqani B."/>
            <person name="Purcell S."/>
            <person name="Rachupka T."/>
            <person name="Ramasamy U."/>
            <person name="Rameau R."/>
            <person name="Ray V."/>
            <person name="Raymond C."/>
            <person name="Retta R."/>
            <person name="Richardson S."/>
            <person name="Rise C."/>
            <person name="Rodriguez J."/>
            <person name="Rogers J."/>
            <person name="Rogov P."/>
            <person name="Rutman M."/>
            <person name="Schupbach R."/>
            <person name="Seaman C."/>
            <person name="Settipalli S."/>
            <person name="Sharpe T."/>
            <person name="Sheridan J."/>
            <person name="Sherpa N."/>
            <person name="Shi J."/>
            <person name="Smirnov S."/>
            <person name="Smith C."/>
            <person name="Sougnez C."/>
            <person name="Spencer B."/>
            <person name="Stalker J."/>
            <person name="Stange-thomann N."/>
            <person name="Stavropoulos S."/>
            <person name="Stetson K."/>
            <person name="Stone C."/>
            <person name="Stone S."/>
            <person name="Stubbs M."/>
            <person name="Talamas J."/>
            <person name="Tchuinga P."/>
            <person name="Tenzing P."/>
            <person name="Tesfaye S."/>
            <person name="Theodore J."/>
            <person name="Thoulutsang Y."/>
            <person name="Topham K."/>
            <person name="Towey S."/>
            <person name="Tsamla T."/>
            <person name="Tsomo N."/>
            <person name="Vallee D."/>
            <person name="Vassiliev H."/>
            <person name="Venkataraman V."/>
            <person name="Vinson J."/>
            <person name="Vo A."/>
            <person name="Wade C."/>
            <person name="Wang S."/>
            <person name="Wangchuk T."/>
            <person name="Wangdi T."/>
            <person name="Whittaker C."/>
            <person name="Wilkinson J."/>
            <person name="Wu Y."/>
            <person name="Wyman D."/>
            <person name="Yadav S."/>
            <person name="Yang S."/>
            <person name="Yang X."/>
            <person name="Yeager S."/>
            <person name="Yee E."/>
            <person name="Young G."/>
            <person name="Zainoun J."/>
            <person name="Zembeck L."/>
            <person name="Zimmer A."/>
            <person name="Zody M."/>
            <person name="Lander E."/>
        </authorList>
    </citation>
    <scope>NUCLEOTIDE SEQUENCE [LARGE SCALE GENOMIC DNA]</scope>
</reference>
<dbReference type="InParanoid" id="H2YG27"/>
<dbReference type="HOGENOM" id="CLU_1562356_0_0_1"/>
<accession>H2YG27</accession>
<evidence type="ECO:0000313" key="2">
    <source>
        <dbReference type="Ensembl" id="ENSCSAVP00000004276.1"/>
    </source>
</evidence>
<sequence length="171" mass="19359">MKQRILLNHYTMHETHTDPLDYVHPPDVQAPLRAPRIRQYYDPRHFSVSAAPSSGRQIPHRMMSDPTLLETKTVQSNGNNSPQADSNDTRSKSEAWKNSAPTLAPPSHPATLGRLQEGHEPRNRPVHPVYRNEPTYEQQYTGRRMKHHQLSASAEDLLWSGNSEGQAGTLV</sequence>
<feature type="compositionally biased region" description="Polar residues" evidence="1">
    <location>
        <begin position="70"/>
        <end position="86"/>
    </location>
</feature>
<keyword evidence="3" id="KW-1185">Reference proteome</keyword>
<dbReference type="AlphaFoldDB" id="H2YG27"/>
<proteinExistence type="predicted"/>
<dbReference type="Ensembl" id="ENSCSAVT00000004339.1">
    <property type="protein sequence ID" value="ENSCSAVP00000004276.1"/>
    <property type="gene ID" value="ENSCSAVG00000002528.1"/>
</dbReference>
<feature type="region of interest" description="Disordered" evidence="1">
    <location>
        <begin position="70"/>
        <end position="132"/>
    </location>
</feature>
<protein>
    <submittedName>
        <fullName evidence="2">Uncharacterized protein</fullName>
    </submittedName>
</protein>
<evidence type="ECO:0000313" key="3">
    <source>
        <dbReference type="Proteomes" id="UP000007875"/>
    </source>
</evidence>
<reference evidence="2" key="2">
    <citation type="submission" date="2025-08" db="UniProtKB">
        <authorList>
            <consortium name="Ensembl"/>
        </authorList>
    </citation>
    <scope>IDENTIFICATION</scope>
</reference>
<organism evidence="2 3">
    <name type="scientific">Ciona savignyi</name>
    <name type="common">Pacific transparent sea squirt</name>
    <dbReference type="NCBI Taxonomy" id="51511"/>
    <lineage>
        <taxon>Eukaryota</taxon>
        <taxon>Metazoa</taxon>
        <taxon>Chordata</taxon>
        <taxon>Tunicata</taxon>
        <taxon>Ascidiacea</taxon>
        <taxon>Phlebobranchia</taxon>
        <taxon>Cionidae</taxon>
        <taxon>Ciona</taxon>
    </lineage>
</organism>
<reference evidence="2" key="3">
    <citation type="submission" date="2025-09" db="UniProtKB">
        <authorList>
            <consortium name="Ensembl"/>
        </authorList>
    </citation>
    <scope>IDENTIFICATION</scope>
</reference>